<dbReference type="EMBL" id="AOHZ01000107">
    <property type="protein sequence ID" value="ELY48918.1"/>
    <property type="molecule type" value="Genomic_DNA"/>
</dbReference>
<feature type="transmembrane region" description="Helical" evidence="1">
    <location>
        <begin position="59"/>
        <end position="82"/>
    </location>
</feature>
<keyword evidence="1" id="KW-0812">Transmembrane</keyword>
<reference evidence="2 3" key="1">
    <citation type="journal article" date="2014" name="PLoS Genet.">
        <title>Phylogenetically driven sequencing of extremely halophilic archaea reveals strategies for static and dynamic osmo-response.</title>
        <authorList>
            <person name="Becker E.A."/>
            <person name="Seitzer P.M."/>
            <person name="Tritt A."/>
            <person name="Larsen D."/>
            <person name="Krusor M."/>
            <person name="Yao A.I."/>
            <person name="Wu D."/>
            <person name="Madern D."/>
            <person name="Eisen J.A."/>
            <person name="Darling A.E."/>
            <person name="Facciotti M.T."/>
        </authorList>
    </citation>
    <scope>NUCLEOTIDE SEQUENCE [LARGE SCALE GENOMIC DNA]</scope>
    <source>
        <strain evidence="2 3">JCM 12255</strain>
    </source>
</reference>
<evidence type="ECO:0000313" key="2">
    <source>
        <dbReference type="EMBL" id="ELY48918.1"/>
    </source>
</evidence>
<proteinExistence type="predicted"/>
<name>L9WKN0_9EURY</name>
<evidence type="ECO:0000256" key="1">
    <source>
        <dbReference type="SAM" id="Phobius"/>
    </source>
</evidence>
<protein>
    <submittedName>
        <fullName evidence="2">Uncharacterized protein</fullName>
    </submittedName>
</protein>
<keyword evidence="1" id="KW-1133">Transmembrane helix</keyword>
<keyword evidence="1" id="KW-0472">Membrane</keyword>
<dbReference type="eggNOG" id="arCOG11310">
    <property type="taxonomic scope" value="Archaea"/>
</dbReference>
<feature type="transmembrane region" description="Helical" evidence="1">
    <location>
        <begin position="12"/>
        <end position="33"/>
    </location>
</feature>
<organism evidence="2 3">
    <name type="scientific">Natronolimnohabitans innermongolicus JCM 12255</name>
    <dbReference type="NCBI Taxonomy" id="1227499"/>
    <lineage>
        <taxon>Archaea</taxon>
        <taxon>Methanobacteriati</taxon>
        <taxon>Methanobacteriota</taxon>
        <taxon>Stenosarchaea group</taxon>
        <taxon>Halobacteria</taxon>
        <taxon>Halobacteriales</taxon>
        <taxon>Natrialbaceae</taxon>
        <taxon>Natronolimnohabitans</taxon>
    </lineage>
</organism>
<evidence type="ECO:0000313" key="3">
    <source>
        <dbReference type="Proteomes" id="UP000011602"/>
    </source>
</evidence>
<dbReference type="AlphaFoldDB" id="L9WKN0"/>
<gene>
    <name evidence="2" type="ORF">C493_21561</name>
</gene>
<comment type="caution">
    <text evidence="2">The sequence shown here is derived from an EMBL/GenBank/DDBJ whole genome shotgun (WGS) entry which is preliminary data.</text>
</comment>
<accession>L9WKN0</accession>
<sequence>MTDPTVRRGWLVSAVSVALGVASALALAGYAFVIGPSGNHQAAAAQFTQQPLEAVTDPLIALVVTTLAFGALAALSLLYYVYAQWRYARNRRLELEGIAEPD</sequence>
<keyword evidence="3" id="KW-1185">Reference proteome</keyword>
<dbReference type="Proteomes" id="UP000011602">
    <property type="component" value="Unassembled WGS sequence"/>
</dbReference>
<dbReference type="RefSeq" id="WP_007261558.1">
    <property type="nucleotide sequence ID" value="NZ_AOHZ01000107.1"/>
</dbReference>